<proteinExistence type="predicted"/>
<reference evidence="1" key="1">
    <citation type="submission" date="2023-06" db="EMBL/GenBank/DDBJ databases">
        <authorList>
            <person name="Delattre M."/>
        </authorList>
    </citation>
    <scope>NUCLEOTIDE SEQUENCE</scope>
    <source>
        <strain evidence="1">AF72</strain>
    </source>
</reference>
<name>A0AA36FSY4_9BILA</name>
<protein>
    <submittedName>
        <fullName evidence="1">Uncharacterized protein</fullName>
    </submittedName>
</protein>
<dbReference type="Proteomes" id="UP001177023">
    <property type="component" value="Unassembled WGS sequence"/>
</dbReference>
<accession>A0AA36FSY4</accession>
<comment type="caution">
    <text evidence="1">The sequence shown here is derived from an EMBL/GenBank/DDBJ whole genome shotgun (WGS) entry which is preliminary data.</text>
</comment>
<sequence length="219" mass="25769">MSFIKGASALMTLPRSYRRLKSRYANFANIWKRNLHHCARLYKLRTFSADQKRSAVRWMVREVNITTLMHTFNGGSHSVDEQLFASLAVSEKLQMPGGYHSACLKNRDLNKFFTYITRHTRWVWEGHPNCHRRHDVCLYGIENLYQARKTARRYIALNKFIGSWDFAATVCMAESLYNRTHFGEEAFDAKYIANHSGNRYQRARRKPGFRLNTFTCKNI</sequence>
<evidence type="ECO:0000313" key="1">
    <source>
        <dbReference type="EMBL" id="CAJ0565838.1"/>
    </source>
</evidence>
<dbReference type="PANTHER" id="PTHR46671:SF7">
    <property type="entry name" value="CORE-2_I-BRANCHING ENZYME"/>
    <property type="match status" value="1"/>
</dbReference>
<evidence type="ECO:0000313" key="2">
    <source>
        <dbReference type="Proteomes" id="UP001177023"/>
    </source>
</evidence>
<keyword evidence="2" id="KW-1185">Reference proteome</keyword>
<dbReference type="EMBL" id="CATQJA010001115">
    <property type="protein sequence ID" value="CAJ0565838.1"/>
    <property type="molecule type" value="Genomic_DNA"/>
</dbReference>
<dbReference type="PANTHER" id="PTHR46671">
    <property type="entry name" value="PROTEIN CBG11221"/>
    <property type="match status" value="1"/>
</dbReference>
<organism evidence="1 2">
    <name type="scientific">Mesorhabditis spiculigera</name>
    <dbReference type="NCBI Taxonomy" id="96644"/>
    <lineage>
        <taxon>Eukaryota</taxon>
        <taxon>Metazoa</taxon>
        <taxon>Ecdysozoa</taxon>
        <taxon>Nematoda</taxon>
        <taxon>Chromadorea</taxon>
        <taxon>Rhabditida</taxon>
        <taxon>Rhabditina</taxon>
        <taxon>Rhabditomorpha</taxon>
        <taxon>Rhabditoidea</taxon>
        <taxon>Rhabditidae</taxon>
        <taxon>Mesorhabditinae</taxon>
        <taxon>Mesorhabditis</taxon>
    </lineage>
</organism>
<gene>
    <name evidence="1" type="ORF">MSPICULIGERA_LOCUS4465</name>
</gene>
<dbReference type="AlphaFoldDB" id="A0AA36FSY4"/>
<feature type="non-terminal residue" evidence="1">
    <location>
        <position position="219"/>
    </location>
</feature>